<evidence type="ECO:0000313" key="3">
    <source>
        <dbReference type="EMBL" id="RKN41114.1"/>
    </source>
</evidence>
<feature type="region of interest" description="Disordered" evidence="1">
    <location>
        <begin position="37"/>
        <end position="66"/>
    </location>
</feature>
<protein>
    <submittedName>
        <fullName evidence="3">Uncharacterized protein</fullName>
    </submittedName>
</protein>
<dbReference type="AlphaFoldDB" id="A0A3A9YZJ2"/>
<accession>A0A3A9YZJ2</accession>
<sequence>MLTVATTTGRRWSRLLLVVGTLFGLAVMHTLGHETHAAGHDRAAPAPGHRSGGSAGGHGDGLAGDAPQVRHAAAGAVGHGQGGCPEGCRHERLLAAAGAGGGTSGWSVCLAVLGAFGVSLLLAMLLRAVAREVAPDAGRVGRPAAVSRAPPTRPVGLLLASVSVLRR</sequence>
<dbReference type="Proteomes" id="UP000281726">
    <property type="component" value="Unassembled WGS sequence"/>
</dbReference>
<keyword evidence="4" id="KW-1185">Reference proteome</keyword>
<reference evidence="3 4" key="1">
    <citation type="journal article" date="2004" name="Syst. Appl. Microbiol.">
        <title>Cryptoendolithic actinomycetes from antarctic sandstone rock samples: Micromonospora endolithica sp. nov. and two isolates related to Micromonospora coerulea Jensen 1932.</title>
        <authorList>
            <person name="Hirsch P."/>
            <person name="Mevs U."/>
            <person name="Kroppenstedt R.M."/>
            <person name="Schumann P."/>
            <person name="Stackebrandt E."/>
        </authorList>
    </citation>
    <scope>NUCLEOTIDE SEQUENCE [LARGE SCALE GENOMIC DNA]</scope>
    <source>
        <strain evidence="3 4">JCM 12677</strain>
    </source>
</reference>
<dbReference type="EMBL" id="RBAK01000012">
    <property type="protein sequence ID" value="RKN41114.1"/>
    <property type="molecule type" value="Genomic_DNA"/>
</dbReference>
<evidence type="ECO:0000256" key="2">
    <source>
        <dbReference type="SAM" id="Phobius"/>
    </source>
</evidence>
<proteinExistence type="predicted"/>
<evidence type="ECO:0000313" key="4">
    <source>
        <dbReference type="Proteomes" id="UP000281726"/>
    </source>
</evidence>
<dbReference type="RefSeq" id="WP_120730994.1">
    <property type="nucleotide sequence ID" value="NZ_RBAK01000012.1"/>
</dbReference>
<keyword evidence="2" id="KW-0472">Membrane</keyword>
<evidence type="ECO:0000256" key="1">
    <source>
        <dbReference type="SAM" id="MobiDB-lite"/>
    </source>
</evidence>
<organism evidence="3 4">
    <name type="scientific">Micromonospora endolithica</name>
    <dbReference type="NCBI Taxonomy" id="230091"/>
    <lineage>
        <taxon>Bacteria</taxon>
        <taxon>Bacillati</taxon>
        <taxon>Actinomycetota</taxon>
        <taxon>Actinomycetes</taxon>
        <taxon>Micromonosporales</taxon>
        <taxon>Micromonosporaceae</taxon>
        <taxon>Micromonospora</taxon>
    </lineage>
</organism>
<dbReference type="OrthoDB" id="3298864at2"/>
<name>A0A3A9YZJ2_9ACTN</name>
<keyword evidence="2" id="KW-0812">Transmembrane</keyword>
<feature type="transmembrane region" description="Helical" evidence="2">
    <location>
        <begin position="105"/>
        <end position="126"/>
    </location>
</feature>
<keyword evidence="2" id="KW-1133">Transmembrane helix</keyword>
<comment type="caution">
    <text evidence="3">The sequence shown here is derived from an EMBL/GenBank/DDBJ whole genome shotgun (WGS) entry which is preliminary data.</text>
</comment>
<gene>
    <name evidence="3" type="ORF">D7223_25610</name>
</gene>
<feature type="compositionally biased region" description="Gly residues" evidence="1">
    <location>
        <begin position="50"/>
        <end position="62"/>
    </location>
</feature>